<dbReference type="Proteomes" id="UP000006790">
    <property type="component" value="Chromosome 2"/>
</dbReference>
<feature type="compositionally biased region" description="Low complexity" evidence="1">
    <location>
        <begin position="212"/>
        <end position="247"/>
    </location>
</feature>
<accession>G8JP96</accession>
<proteinExistence type="predicted"/>
<gene>
    <name evidence="2" type="ordered locus">Ecym_2423</name>
</gene>
<dbReference type="RefSeq" id="XP_003644971.1">
    <property type="nucleotide sequence ID" value="XM_003644923.1"/>
</dbReference>
<dbReference type="AlphaFoldDB" id="G8JP96"/>
<dbReference type="HOGENOM" id="CLU_054077_0_0_1"/>
<protein>
    <submittedName>
        <fullName evidence="2">Uncharacterized protein</fullName>
    </submittedName>
</protein>
<organism evidence="2 3">
    <name type="scientific">Eremothecium cymbalariae (strain CBS 270.75 / DBVPG 7215 / KCTC 17166 / NRRL Y-17582)</name>
    <name type="common">Yeast</name>
    <dbReference type="NCBI Taxonomy" id="931890"/>
    <lineage>
        <taxon>Eukaryota</taxon>
        <taxon>Fungi</taxon>
        <taxon>Dikarya</taxon>
        <taxon>Ascomycota</taxon>
        <taxon>Saccharomycotina</taxon>
        <taxon>Saccharomycetes</taxon>
        <taxon>Saccharomycetales</taxon>
        <taxon>Saccharomycetaceae</taxon>
        <taxon>Eremothecium</taxon>
    </lineage>
</organism>
<dbReference type="eggNOG" id="ENOG502S09G">
    <property type="taxonomic scope" value="Eukaryota"/>
</dbReference>
<name>G8JP96_ERECY</name>
<evidence type="ECO:0000313" key="3">
    <source>
        <dbReference type="Proteomes" id="UP000006790"/>
    </source>
</evidence>
<keyword evidence="3" id="KW-1185">Reference proteome</keyword>
<dbReference type="GeneID" id="11473088"/>
<feature type="region of interest" description="Disordered" evidence="1">
    <location>
        <begin position="143"/>
        <end position="172"/>
    </location>
</feature>
<evidence type="ECO:0000256" key="1">
    <source>
        <dbReference type="SAM" id="MobiDB-lite"/>
    </source>
</evidence>
<dbReference type="FunCoup" id="G8JP96">
    <property type="interactions" value="59"/>
</dbReference>
<sequence length="275" mass="27674">MRITSGSILCIGALLKSVMGDSESFGLLMIHSGSRFQYASVYAEDKDLFVGSSSKSLSGVVTDAGKLLLSDGTYAVVEEDGDVEEGSEQEGSVGFTIVGGHLRYLNQELFSAAPKGNNKFALAYNTSIDGSVDVAVRAQSTNGTAPDFIPGSTGSNSTTTFSSTASVGTTSVPAPGVNTTVGVHTTVTKTITSCNDSGKCTKIETTYPTTVPVITTEPSSAPASSAPTSSGSHSSSAPASSASSTSSVPVQTVNGAARVIAGLGSGAMFALALLL</sequence>
<feature type="region of interest" description="Disordered" evidence="1">
    <location>
        <begin position="212"/>
        <end position="248"/>
    </location>
</feature>
<dbReference type="OrthoDB" id="5415592at2759"/>
<reference evidence="3" key="1">
    <citation type="journal article" date="2012" name="G3 (Bethesda)">
        <title>Pichia sorbitophila, an interspecies yeast hybrid reveals early steps of genome resolution following polyploidization.</title>
        <authorList>
            <person name="Leh Louis V."/>
            <person name="Despons L."/>
            <person name="Friedrich A."/>
            <person name="Martin T."/>
            <person name="Durrens P."/>
            <person name="Casaregola S."/>
            <person name="Neuveglise C."/>
            <person name="Fairhead C."/>
            <person name="Marck C."/>
            <person name="Cruz J.A."/>
            <person name="Straub M.L."/>
            <person name="Kugler V."/>
            <person name="Sacerdot C."/>
            <person name="Uzunov Z."/>
            <person name="Thierry A."/>
            <person name="Weiss S."/>
            <person name="Bleykasten C."/>
            <person name="De Montigny J."/>
            <person name="Jacques N."/>
            <person name="Jung P."/>
            <person name="Lemaire M."/>
            <person name="Mallet S."/>
            <person name="Morel G."/>
            <person name="Richard G.F."/>
            <person name="Sarkar A."/>
            <person name="Savel G."/>
            <person name="Schacherer J."/>
            <person name="Seret M.L."/>
            <person name="Talla E."/>
            <person name="Samson G."/>
            <person name="Jubin C."/>
            <person name="Poulain J."/>
            <person name="Vacherie B."/>
            <person name="Barbe V."/>
            <person name="Pelletier E."/>
            <person name="Sherman D.J."/>
            <person name="Westhof E."/>
            <person name="Weissenbach J."/>
            <person name="Baret P.V."/>
            <person name="Wincker P."/>
            <person name="Gaillardin C."/>
            <person name="Dujon B."/>
            <person name="Souciet J.L."/>
        </authorList>
    </citation>
    <scope>NUCLEOTIDE SEQUENCE [LARGE SCALE GENOMIC DNA]</scope>
    <source>
        <strain evidence="3">CBS 270.75 / DBVPG 7215 / KCTC 17166 / NRRL Y-17582</strain>
    </source>
</reference>
<dbReference type="KEGG" id="erc:Ecym_2423"/>
<evidence type="ECO:0000313" key="2">
    <source>
        <dbReference type="EMBL" id="AET38154.1"/>
    </source>
</evidence>
<dbReference type="InParanoid" id="G8JP96"/>
<dbReference type="OMA" id="QTITSCE"/>
<dbReference type="EMBL" id="CP002498">
    <property type="protein sequence ID" value="AET38154.1"/>
    <property type="molecule type" value="Genomic_DNA"/>
</dbReference>
<feature type="compositionally biased region" description="Low complexity" evidence="1">
    <location>
        <begin position="151"/>
        <end position="172"/>
    </location>
</feature>